<evidence type="ECO:0000313" key="3">
    <source>
        <dbReference type="EMBL" id="AXC50533.1"/>
    </source>
</evidence>
<dbReference type="KEGG" id="pars:DRW48_13345"/>
<dbReference type="InterPro" id="IPR015590">
    <property type="entry name" value="Aldehyde_DH_dom"/>
</dbReference>
<dbReference type="Proteomes" id="UP000252023">
    <property type="component" value="Chromosome"/>
</dbReference>
<dbReference type="InterPro" id="IPR016163">
    <property type="entry name" value="Ald_DH_C"/>
</dbReference>
<evidence type="ECO:0000256" key="1">
    <source>
        <dbReference type="ARBA" id="ARBA00023002"/>
    </source>
</evidence>
<sequence>MIRAKMLIGGVLCDAADGAELPTVNPATGRPLGVAPDAGPEDIRRAVDAAHAAWPAWAGLSVDARAAAMRKLAAAVRGRADEIARVEVQDTGNLLAPMLSDVLRAADRLEFYAGLGHAVMGATYPATPTHVHLSLREPFGVVARIVAFNHPFYFALSRMGAPLITGNCVIVKTPDQAPLSGGILAELAAEHLPAGVASVLSGTGARCGDAIVREPRIKRIGFIGSVETAQRIQRSAAEVGVKHITHELGGKNMMIVLPDADVEKAASLAIEGMNFQWQGQSCGSTSILALHEDIHDAVLARVRARMRAIRPGDPFDPSTGMGPLISEAHHAKITAAIARGRASGAEILEGGGRPAGAMFAKGFWVEPTLFGGVTANNALARDEFFGPVLSVLRWRDEGELIAIDDASSLGLTASIVGRDVGAALGLGRRLRVGYVWINCVGPHYVGVPYGGMKNSGVGREEGIEELLSYTEIKAISIASG</sequence>
<dbReference type="Gene3D" id="3.40.309.10">
    <property type="entry name" value="Aldehyde Dehydrogenase, Chain A, domain 2"/>
    <property type="match status" value="1"/>
</dbReference>
<dbReference type="EMBL" id="CP030918">
    <property type="protein sequence ID" value="AXC50533.1"/>
    <property type="molecule type" value="Genomic_DNA"/>
</dbReference>
<reference evidence="4" key="1">
    <citation type="submission" date="2018-07" db="EMBL/GenBank/DDBJ databases">
        <title>Genome sequencing of Paracoccus sp. SC2-6.</title>
        <authorList>
            <person name="Heo J."/>
            <person name="Kim S.-J."/>
            <person name="Kwon S.-W."/>
        </authorList>
    </citation>
    <scope>NUCLEOTIDE SEQUENCE [LARGE SCALE GENOMIC DNA]</scope>
    <source>
        <strain evidence="4">SC2-6</strain>
    </source>
</reference>
<dbReference type="InterPro" id="IPR016162">
    <property type="entry name" value="Ald_DH_N"/>
</dbReference>
<dbReference type="Gene3D" id="3.40.605.10">
    <property type="entry name" value="Aldehyde Dehydrogenase, Chain A, domain 1"/>
    <property type="match status" value="1"/>
</dbReference>
<dbReference type="GO" id="GO:0016620">
    <property type="term" value="F:oxidoreductase activity, acting on the aldehyde or oxo group of donors, NAD or NADP as acceptor"/>
    <property type="evidence" value="ECO:0007669"/>
    <property type="project" value="InterPro"/>
</dbReference>
<evidence type="ECO:0000313" key="4">
    <source>
        <dbReference type="Proteomes" id="UP000252023"/>
    </source>
</evidence>
<proteinExistence type="predicted"/>
<protein>
    <submittedName>
        <fullName evidence="3">Aldehyde dehydrogenase family protein</fullName>
    </submittedName>
</protein>
<accession>A0A344PMC8</accession>
<dbReference type="Pfam" id="PF00171">
    <property type="entry name" value="Aldedh"/>
    <property type="match status" value="1"/>
</dbReference>
<dbReference type="PANTHER" id="PTHR11699">
    <property type="entry name" value="ALDEHYDE DEHYDROGENASE-RELATED"/>
    <property type="match status" value="1"/>
</dbReference>
<dbReference type="OrthoDB" id="7827050at2"/>
<gene>
    <name evidence="3" type="ORF">DRW48_13345</name>
</gene>
<feature type="domain" description="Aldehyde dehydrogenase" evidence="2">
    <location>
        <begin position="18"/>
        <end position="475"/>
    </location>
</feature>
<dbReference type="InterPro" id="IPR016161">
    <property type="entry name" value="Ald_DH/histidinol_DH"/>
</dbReference>
<evidence type="ECO:0000259" key="2">
    <source>
        <dbReference type="Pfam" id="PF00171"/>
    </source>
</evidence>
<dbReference type="SUPFAM" id="SSF53720">
    <property type="entry name" value="ALDH-like"/>
    <property type="match status" value="1"/>
</dbReference>
<dbReference type="RefSeq" id="WP_114076850.1">
    <property type="nucleotide sequence ID" value="NZ_CP030918.1"/>
</dbReference>
<name>A0A344PMC8_9RHOB</name>
<dbReference type="AlphaFoldDB" id="A0A344PMC8"/>
<keyword evidence="4" id="KW-1185">Reference proteome</keyword>
<keyword evidence="1" id="KW-0560">Oxidoreductase</keyword>
<organism evidence="3 4">
    <name type="scientific">Paracoccus suum</name>
    <dbReference type="NCBI Taxonomy" id="2259340"/>
    <lineage>
        <taxon>Bacteria</taxon>
        <taxon>Pseudomonadati</taxon>
        <taxon>Pseudomonadota</taxon>
        <taxon>Alphaproteobacteria</taxon>
        <taxon>Rhodobacterales</taxon>
        <taxon>Paracoccaceae</taxon>
        <taxon>Paracoccus</taxon>
    </lineage>
</organism>